<keyword evidence="3" id="KW-0813">Transport</keyword>
<dbReference type="Proteomes" id="UP000218231">
    <property type="component" value="Unassembled WGS sequence"/>
</dbReference>
<dbReference type="GO" id="GO:0015031">
    <property type="term" value="P:protein transport"/>
    <property type="evidence" value="ECO:0007669"/>
    <property type="project" value="UniProtKB-KW"/>
</dbReference>
<sequence>MDEGFRFKVILLGQGAVGKSSLLLRYVENKFSLRHISTIQASFQSKTIEVDGRQVELSIWDTAGQEKYHALGPIYYRGSQGALLLFDITDSRSFEKVKTWVKELQRVLGDSCALMIVGNKLDLEKERTVTEQEARSYAETVNAQYMETSAKENLGISQVFDRLAEEMIRMAEASPQQNTRTGNSNSANGRSNRTIELIDDEPKRSKCC</sequence>
<organism evidence="12 13">
    <name type="scientific">Diploscapter pachys</name>
    <dbReference type="NCBI Taxonomy" id="2018661"/>
    <lineage>
        <taxon>Eukaryota</taxon>
        <taxon>Metazoa</taxon>
        <taxon>Ecdysozoa</taxon>
        <taxon>Nematoda</taxon>
        <taxon>Chromadorea</taxon>
        <taxon>Rhabditida</taxon>
        <taxon>Rhabditina</taxon>
        <taxon>Rhabditomorpha</taxon>
        <taxon>Rhabditoidea</taxon>
        <taxon>Rhabditidae</taxon>
        <taxon>Diploscapter</taxon>
    </lineage>
</organism>
<dbReference type="FunFam" id="3.40.50.300:FF:000550">
    <property type="entry name" value="ras-related protein Rab-21"/>
    <property type="match status" value="1"/>
</dbReference>
<dbReference type="InterPro" id="IPR005225">
    <property type="entry name" value="Small_GTP-bd"/>
</dbReference>
<dbReference type="PROSITE" id="PS51421">
    <property type="entry name" value="RAS"/>
    <property type="match status" value="1"/>
</dbReference>
<evidence type="ECO:0000256" key="3">
    <source>
        <dbReference type="ARBA" id="ARBA00022448"/>
    </source>
</evidence>
<keyword evidence="9" id="KW-0636">Prenylation</keyword>
<dbReference type="STRING" id="2018661.A0A2A2LRH0"/>
<dbReference type="GO" id="GO:0003924">
    <property type="term" value="F:GTPase activity"/>
    <property type="evidence" value="ECO:0007669"/>
    <property type="project" value="InterPro"/>
</dbReference>
<evidence type="ECO:0000256" key="9">
    <source>
        <dbReference type="ARBA" id="ARBA00023289"/>
    </source>
</evidence>
<keyword evidence="4" id="KW-0547">Nucleotide-binding</keyword>
<dbReference type="PANTHER" id="PTHR47978">
    <property type="match status" value="1"/>
</dbReference>
<protein>
    <recommendedName>
        <fullName evidence="2">Ras-related protein Rab-21</fullName>
    </recommendedName>
</protein>
<dbReference type="SMART" id="SM00174">
    <property type="entry name" value="RHO"/>
    <property type="match status" value="1"/>
</dbReference>
<dbReference type="SMART" id="SM00176">
    <property type="entry name" value="RAN"/>
    <property type="match status" value="1"/>
</dbReference>
<proteinExistence type="inferred from homology"/>
<keyword evidence="5" id="KW-0653">Protein transport</keyword>
<evidence type="ECO:0000256" key="4">
    <source>
        <dbReference type="ARBA" id="ARBA00022741"/>
    </source>
</evidence>
<evidence type="ECO:0000256" key="2">
    <source>
        <dbReference type="ARBA" id="ARBA00014900"/>
    </source>
</evidence>
<dbReference type="CDD" id="cd04123">
    <property type="entry name" value="Rab21"/>
    <property type="match status" value="1"/>
</dbReference>
<dbReference type="SUPFAM" id="SSF52540">
    <property type="entry name" value="P-loop containing nucleoside triphosphate hydrolases"/>
    <property type="match status" value="1"/>
</dbReference>
<feature type="compositionally biased region" description="Low complexity" evidence="11">
    <location>
        <begin position="180"/>
        <end position="194"/>
    </location>
</feature>
<dbReference type="GO" id="GO:0032482">
    <property type="term" value="P:Rab protein signal transduction"/>
    <property type="evidence" value="ECO:0007669"/>
    <property type="project" value="InterPro"/>
</dbReference>
<keyword evidence="13" id="KW-1185">Reference proteome</keyword>
<dbReference type="PRINTS" id="PR00449">
    <property type="entry name" value="RASTRNSFRMNG"/>
</dbReference>
<dbReference type="GO" id="GO:0005525">
    <property type="term" value="F:GTP binding"/>
    <property type="evidence" value="ECO:0007669"/>
    <property type="project" value="UniProtKB-KW"/>
</dbReference>
<name>A0A2A2LRH0_9BILA</name>
<feature type="region of interest" description="Disordered" evidence="11">
    <location>
        <begin position="171"/>
        <end position="208"/>
    </location>
</feature>
<evidence type="ECO:0000256" key="10">
    <source>
        <dbReference type="ARBA" id="ARBA00037868"/>
    </source>
</evidence>
<dbReference type="InterPro" id="IPR001806">
    <property type="entry name" value="Small_GTPase"/>
</dbReference>
<dbReference type="EMBL" id="LIAE01006513">
    <property type="protein sequence ID" value="PAV88557.1"/>
    <property type="molecule type" value="Genomic_DNA"/>
</dbReference>
<comment type="similarity">
    <text evidence="1">Belongs to the small GTPase superfamily. Rab family.</text>
</comment>
<evidence type="ECO:0000313" key="13">
    <source>
        <dbReference type="Proteomes" id="UP000218231"/>
    </source>
</evidence>
<keyword evidence="7" id="KW-0472">Membrane</keyword>
<dbReference type="PROSITE" id="PS51420">
    <property type="entry name" value="RHO"/>
    <property type="match status" value="1"/>
</dbReference>
<dbReference type="SMART" id="SM00175">
    <property type="entry name" value="RAB"/>
    <property type="match status" value="1"/>
</dbReference>
<dbReference type="PROSITE" id="PS51419">
    <property type="entry name" value="RAB"/>
    <property type="match status" value="1"/>
</dbReference>
<dbReference type="InterPro" id="IPR041833">
    <property type="entry name" value="Rab21"/>
</dbReference>
<reference evidence="12 13" key="1">
    <citation type="journal article" date="2017" name="Curr. Biol.">
        <title>Genome architecture and evolution of a unichromosomal asexual nematode.</title>
        <authorList>
            <person name="Fradin H."/>
            <person name="Zegar C."/>
            <person name="Gutwein M."/>
            <person name="Lucas J."/>
            <person name="Kovtun M."/>
            <person name="Corcoran D."/>
            <person name="Baugh L.R."/>
            <person name="Kiontke K."/>
            <person name="Gunsalus K."/>
            <person name="Fitch D.H."/>
            <person name="Piano F."/>
        </authorList>
    </citation>
    <scope>NUCLEOTIDE SEQUENCE [LARGE SCALE GENOMIC DNA]</scope>
    <source>
        <strain evidence="12">PF1309</strain>
    </source>
</reference>
<accession>A0A2A2LRH0</accession>
<dbReference type="GO" id="GO:0012505">
    <property type="term" value="C:endomembrane system"/>
    <property type="evidence" value="ECO:0007669"/>
    <property type="project" value="UniProtKB-SubCell"/>
</dbReference>
<evidence type="ECO:0000256" key="8">
    <source>
        <dbReference type="ARBA" id="ARBA00023288"/>
    </source>
</evidence>
<evidence type="ECO:0000256" key="6">
    <source>
        <dbReference type="ARBA" id="ARBA00023134"/>
    </source>
</evidence>
<evidence type="ECO:0000313" key="12">
    <source>
        <dbReference type="EMBL" id="PAV88557.1"/>
    </source>
</evidence>
<dbReference type="Pfam" id="PF00071">
    <property type="entry name" value="Ras"/>
    <property type="match status" value="1"/>
</dbReference>
<comment type="subcellular location">
    <subcellularLocation>
        <location evidence="10">Endomembrane system</location>
        <topology evidence="10">Lipid-anchor</topology>
    </subcellularLocation>
</comment>
<dbReference type="InterPro" id="IPR027417">
    <property type="entry name" value="P-loop_NTPase"/>
</dbReference>
<dbReference type="Gene3D" id="3.40.50.300">
    <property type="entry name" value="P-loop containing nucleotide triphosphate hydrolases"/>
    <property type="match status" value="1"/>
</dbReference>
<keyword evidence="8" id="KW-0449">Lipoprotein</keyword>
<gene>
    <name evidence="12" type="ORF">WR25_21846</name>
</gene>
<dbReference type="AlphaFoldDB" id="A0A2A2LRH0"/>
<dbReference type="SMART" id="SM00173">
    <property type="entry name" value="RAS"/>
    <property type="match status" value="1"/>
</dbReference>
<evidence type="ECO:0000256" key="1">
    <source>
        <dbReference type="ARBA" id="ARBA00006270"/>
    </source>
</evidence>
<evidence type="ECO:0000256" key="5">
    <source>
        <dbReference type="ARBA" id="ARBA00022927"/>
    </source>
</evidence>
<evidence type="ECO:0000256" key="7">
    <source>
        <dbReference type="ARBA" id="ARBA00023136"/>
    </source>
</evidence>
<evidence type="ECO:0000256" key="11">
    <source>
        <dbReference type="SAM" id="MobiDB-lite"/>
    </source>
</evidence>
<comment type="caution">
    <text evidence="12">The sequence shown here is derived from an EMBL/GenBank/DDBJ whole genome shotgun (WGS) entry which is preliminary data.</text>
</comment>
<keyword evidence="6" id="KW-0342">GTP-binding</keyword>
<dbReference type="OrthoDB" id="193499at2759"/>
<dbReference type="NCBIfam" id="TIGR00231">
    <property type="entry name" value="small_GTP"/>
    <property type="match status" value="1"/>
</dbReference>